<keyword evidence="3" id="KW-1185">Reference proteome</keyword>
<dbReference type="OrthoDB" id="276388at2759"/>
<organism evidence="2 3">
    <name type="scientific">Hyaloscypha bicolor E</name>
    <dbReference type="NCBI Taxonomy" id="1095630"/>
    <lineage>
        <taxon>Eukaryota</taxon>
        <taxon>Fungi</taxon>
        <taxon>Dikarya</taxon>
        <taxon>Ascomycota</taxon>
        <taxon>Pezizomycotina</taxon>
        <taxon>Leotiomycetes</taxon>
        <taxon>Helotiales</taxon>
        <taxon>Hyaloscyphaceae</taxon>
        <taxon>Hyaloscypha</taxon>
        <taxon>Hyaloscypha bicolor</taxon>
    </lineage>
</organism>
<feature type="non-terminal residue" evidence="2">
    <location>
        <position position="334"/>
    </location>
</feature>
<accession>A0A2J6SQ74</accession>
<feature type="compositionally biased region" description="Polar residues" evidence="1">
    <location>
        <begin position="17"/>
        <end position="27"/>
    </location>
</feature>
<feature type="region of interest" description="Disordered" evidence="1">
    <location>
        <begin position="108"/>
        <end position="136"/>
    </location>
</feature>
<evidence type="ECO:0000313" key="3">
    <source>
        <dbReference type="Proteomes" id="UP000235371"/>
    </source>
</evidence>
<feature type="region of interest" description="Disordered" evidence="1">
    <location>
        <begin position="1"/>
        <end position="66"/>
    </location>
</feature>
<name>A0A2J6SQ74_9HELO</name>
<proteinExistence type="predicted"/>
<dbReference type="AlphaFoldDB" id="A0A2J6SQ74"/>
<dbReference type="Proteomes" id="UP000235371">
    <property type="component" value="Unassembled WGS sequence"/>
</dbReference>
<dbReference type="EMBL" id="KZ613895">
    <property type="protein sequence ID" value="PMD52914.1"/>
    <property type="molecule type" value="Genomic_DNA"/>
</dbReference>
<sequence>MEVYSEPPPPYREDDSGLQQNNANPSQFRIARKPVSRPIGPPSTLKDAYSFPGPSSRALGPKEIKRELEDTIPDLPPRPGLSLDTTLPGSITDSELYLIPLQSRTETTISSASTPGSSLSTSSSIPTVTSSSASSSQSSASAYVQKAYKEARHFAGGLVSHPYEHTKHYSILRHSHGLVFYQGSSTTLAVSIFADAPLPADRTIWLQSKGWTGKTGMRAKAFVGRNSNWLNVTPSAEVTPEQLKPDNERAWQRDIAKFRKKADRHVRDHSLRETVLARIPAEARDGYFQLVLCTSDKKKVLCPSPVFRVLSASTSPHSIKGASLSSLPLELGAM</sequence>
<gene>
    <name evidence="2" type="ORF">K444DRAFT_510478</name>
</gene>
<dbReference type="InParanoid" id="A0A2J6SQ74"/>
<dbReference type="STRING" id="1095630.A0A2J6SQ74"/>
<evidence type="ECO:0000313" key="2">
    <source>
        <dbReference type="EMBL" id="PMD52914.1"/>
    </source>
</evidence>
<protein>
    <submittedName>
        <fullName evidence="2">Uncharacterized protein</fullName>
    </submittedName>
</protein>
<evidence type="ECO:0000256" key="1">
    <source>
        <dbReference type="SAM" id="MobiDB-lite"/>
    </source>
</evidence>
<reference evidence="2 3" key="1">
    <citation type="submission" date="2016-04" db="EMBL/GenBank/DDBJ databases">
        <title>A degradative enzymes factory behind the ericoid mycorrhizal symbiosis.</title>
        <authorList>
            <consortium name="DOE Joint Genome Institute"/>
            <person name="Martino E."/>
            <person name="Morin E."/>
            <person name="Grelet G."/>
            <person name="Kuo A."/>
            <person name="Kohler A."/>
            <person name="Daghino S."/>
            <person name="Barry K."/>
            <person name="Choi C."/>
            <person name="Cichocki N."/>
            <person name="Clum A."/>
            <person name="Copeland A."/>
            <person name="Hainaut M."/>
            <person name="Haridas S."/>
            <person name="Labutti K."/>
            <person name="Lindquist E."/>
            <person name="Lipzen A."/>
            <person name="Khouja H.-R."/>
            <person name="Murat C."/>
            <person name="Ohm R."/>
            <person name="Olson A."/>
            <person name="Spatafora J."/>
            <person name="Veneault-Fourrey C."/>
            <person name="Henrissat B."/>
            <person name="Grigoriev I."/>
            <person name="Martin F."/>
            <person name="Perotto S."/>
        </authorList>
    </citation>
    <scope>NUCLEOTIDE SEQUENCE [LARGE SCALE GENOMIC DNA]</scope>
    <source>
        <strain evidence="2 3">E</strain>
    </source>
</reference>
<feature type="compositionally biased region" description="Pro residues" evidence="1">
    <location>
        <begin position="1"/>
        <end position="10"/>
    </location>
</feature>
<dbReference type="RefSeq" id="XP_024729818.1">
    <property type="nucleotide sequence ID" value="XM_024873437.1"/>
</dbReference>
<dbReference type="GeneID" id="36581517"/>